<keyword evidence="2" id="KW-1185">Reference proteome</keyword>
<dbReference type="KEGG" id="tve:TRV_07357"/>
<organism evidence="1 2">
    <name type="scientific">Trichophyton verrucosum (strain HKI 0517)</name>
    <dbReference type="NCBI Taxonomy" id="663202"/>
    <lineage>
        <taxon>Eukaryota</taxon>
        <taxon>Fungi</taxon>
        <taxon>Dikarya</taxon>
        <taxon>Ascomycota</taxon>
        <taxon>Pezizomycotina</taxon>
        <taxon>Eurotiomycetes</taxon>
        <taxon>Eurotiomycetidae</taxon>
        <taxon>Onygenales</taxon>
        <taxon>Arthrodermataceae</taxon>
        <taxon>Trichophyton</taxon>
    </lineage>
</organism>
<comment type="caution">
    <text evidence="1">The sequence shown here is derived from an EMBL/GenBank/DDBJ whole genome shotgun (WGS) entry which is preliminary data.</text>
</comment>
<sequence length="80" mass="8786">MKVAINCLTWLLAWKRKYTGQLDSSNSAINMACCKRITAAQVAIATPAIATATIATWCAANKRQQNQQQHGQQHDWALTG</sequence>
<reference evidence="2" key="1">
    <citation type="journal article" date="2011" name="Genome Biol.">
        <title>Comparative and functional genomics provide insights into the pathogenicity of dermatophytic fungi.</title>
        <authorList>
            <person name="Burmester A."/>
            <person name="Shelest E."/>
            <person name="Gloeckner G."/>
            <person name="Heddergott C."/>
            <person name="Schindler S."/>
            <person name="Staib P."/>
            <person name="Heidel A."/>
            <person name="Felder M."/>
            <person name="Petzold A."/>
            <person name="Szafranski K."/>
            <person name="Feuermann M."/>
            <person name="Pedruzzi I."/>
            <person name="Priebe S."/>
            <person name="Groth M."/>
            <person name="Winkler R."/>
            <person name="Li W."/>
            <person name="Kniemeyer O."/>
            <person name="Schroeckh V."/>
            <person name="Hertweck C."/>
            <person name="Hube B."/>
            <person name="White T.C."/>
            <person name="Platzer M."/>
            <person name="Guthke R."/>
            <person name="Heitman J."/>
            <person name="Woestemeyer J."/>
            <person name="Zipfel P.F."/>
            <person name="Monod M."/>
            <person name="Brakhage A.A."/>
        </authorList>
    </citation>
    <scope>NUCLEOTIDE SEQUENCE [LARGE SCALE GENOMIC DNA]</scope>
    <source>
        <strain evidence="2">HKI 0517</strain>
    </source>
</reference>
<proteinExistence type="predicted"/>
<dbReference type="HOGENOM" id="CLU_2591513_0_0_1"/>
<evidence type="ECO:0000313" key="1">
    <source>
        <dbReference type="EMBL" id="EFE38022.1"/>
    </source>
</evidence>
<evidence type="ECO:0000313" key="2">
    <source>
        <dbReference type="Proteomes" id="UP000008383"/>
    </source>
</evidence>
<dbReference type="RefSeq" id="XP_003018667.1">
    <property type="nucleotide sequence ID" value="XM_003018621.1"/>
</dbReference>
<dbReference type="EMBL" id="ACYE01000437">
    <property type="protein sequence ID" value="EFE38022.1"/>
    <property type="molecule type" value="Genomic_DNA"/>
</dbReference>
<gene>
    <name evidence="1" type="ORF">TRV_07357</name>
</gene>
<dbReference type="GeneID" id="9580820"/>
<protein>
    <submittedName>
        <fullName evidence="1">Uncharacterized protein</fullName>
    </submittedName>
</protein>
<dbReference type="AlphaFoldDB" id="D4DJI9"/>
<accession>D4DJI9</accession>
<dbReference type="Proteomes" id="UP000008383">
    <property type="component" value="Unassembled WGS sequence"/>
</dbReference>
<name>D4DJI9_TRIVH</name>